<accession>A0A1Y6F132</accession>
<sequence>MKVGYSLLLGEYVPADQVRYGDVAGFQIVCPCCKDPVIKVERPTQTEVTEFLSHYAAKPGTGECELRVASITAEARAQTNRESRGQTLKMFMSVLRDALQLRVRNAPEIEHASRYAGVGLVAELMAHCMVRDEWLMAQEVDRLLDIVVRSIDTDRAIAETGMAMSFRRRLAKDIVGHLRAPHAGKSRLSAARYALSNIAAGGYAVNPDRVVTTDKLVAGLRKVLTDDPDVTMGWLKDVTEDREPALRQYEILMATTGMELLSTLMRLPALAMLANHRAGRHPLHGIDDLDYFHPSSEVLGSTLEGPVRVVLPGEDDESGPTPWR</sequence>
<protein>
    <submittedName>
        <fullName evidence="1">Uncharacterized protein</fullName>
    </submittedName>
</protein>
<keyword evidence="2" id="KW-1185">Reference proteome</keyword>
<dbReference type="Proteomes" id="UP000194474">
    <property type="component" value="Unassembled WGS sequence"/>
</dbReference>
<dbReference type="EMBL" id="FXWK01000001">
    <property type="protein sequence ID" value="SMQ68578.1"/>
    <property type="molecule type" value="Genomic_DNA"/>
</dbReference>
<evidence type="ECO:0000313" key="1">
    <source>
        <dbReference type="EMBL" id="SMQ68578.1"/>
    </source>
</evidence>
<evidence type="ECO:0000313" key="2">
    <source>
        <dbReference type="Proteomes" id="UP000194474"/>
    </source>
</evidence>
<dbReference type="OrthoDB" id="7947673at2"/>
<reference evidence="2" key="1">
    <citation type="submission" date="2017-04" db="EMBL/GenBank/DDBJ databases">
        <authorList>
            <person name="Varghese N."/>
            <person name="Submissions S."/>
        </authorList>
    </citation>
    <scope>NUCLEOTIDE SEQUENCE [LARGE SCALE GENOMIC DNA]</scope>
</reference>
<name>A0A1Y6F132_9HYPH</name>
<gene>
    <name evidence="1" type="ORF">SAMN06295905_1591</name>
</gene>
<dbReference type="RefSeq" id="WP_086469896.1">
    <property type="nucleotide sequence ID" value="NZ_FXWK01000001.1"/>
</dbReference>
<proteinExistence type="predicted"/>
<organism evidence="1 2">
    <name type="scientific">Devosia lucknowensis</name>
    <dbReference type="NCBI Taxonomy" id="1096929"/>
    <lineage>
        <taxon>Bacteria</taxon>
        <taxon>Pseudomonadati</taxon>
        <taxon>Pseudomonadota</taxon>
        <taxon>Alphaproteobacteria</taxon>
        <taxon>Hyphomicrobiales</taxon>
        <taxon>Devosiaceae</taxon>
        <taxon>Devosia</taxon>
    </lineage>
</organism>
<dbReference type="AlphaFoldDB" id="A0A1Y6F132"/>